<comment type="caution">
    <text evidence="1">The sequence shown here is derived from an EMBL/GenBank/DDBJ whole genome shotgun (WGS) entry which is preliminary data.</text>
</comment>
<protein>
    <submittedName>
        <fullName evidence="1">Uncharacterized protein</fullName>
    </submittedName>
</protein>
<sequence length="82" mass="8874">MVMAGSRNARSGEVLTGYEMVAMGSKAAMASSEMEVVRSRTSTVGLRVVTANSRIAMAQLVSFELEMHGSRVRSQTTTPRYT</sequence>
<dbReference type="Proteomes" id="UP000729402">
    <property type="component" value="Unassembled WGS sequence"/>
</dbReference>
<organism evidence="1 2">
    <name type="scientific">Zizania palustris</name>
    <name type="common">Northern wild rice</name>
    <dbReference type="NCBI Taxonomy" id="103762"/>
    <lineage>
        <taxon>Eukaryota</taxon>
        <taxon>Viridiplantae</taxon>
        <taxon>Streptophyta</taxon>
        <taxon>Embryophyta</taxon>
        <taxon>Tracheophyta</taxon>
        <taxon>Spermatophyta</taxon>
        <taxon>Magnoliopsida</taxon>
        <taxon>Liliopsida</taxon>
        <taxon>Poales</taxon>
        <taxon>Poaceae</taxon>
        <taxon>BOP clade</taxon>
        <taxon>Oryzoideae</taxon>
        <taxon>Oryzeae</taxon>
        <taxon>Zizaniinae</taxon>
        <taxon>Zizania</taxon>
    </lineage>
</organism>
<gene>
    <name evidence="1" type="ORF">GUJ93_ZPchr0008g12910</name>
</gene>
<proteinExistence type="predicted"/>
<accession>A0A8J5RCB3</accession>
<keyword evidence="2" id="KW-1185">Reference proteome</keyword>
<reference evidence="1" key="2">
    <citation type="submission" date="2021-02" db="EMBL/GenBank/DDBJ databases">
        <authorList>
            <person name="Kimball J.A."/>
            <person name="Haas M.W."/>
            <person name="Macchietto M."/>
            <person name="Kono T."/>
            <person name="Duquette J."/>
            <person name="Shao M."/>
        </authorList>
    </citation>
    <scope>NUCLEOTIDE SEQUENCE</scope>
    <source>
        <tissue evidence="1">Fresh leaf tissue</tissue>
    </source>
</reference>
<dbReference type="AlphaFoldDB" id="A0A8J5RCB3"/>
<dbReference type="EMBL" id="JAAALK010000290">
    <property type="protein sequence ID" value="KAG8047338.1"/>
    <property type="molecule type" value="Genomic_DNA"/>
</dbReference>
<reference evidence="1" key="1">
    <citation type="journal article" date="2021" name="bioRxiv">
        <title>Whole Genome Assembly and Annotation of Northern Wild Rice, Zizania palustris L., Supports a Whole Genome Duplication in the Zizania Genus.</title>
        <authorList>
            <person name="Haas M."/>
            <person name="Kono T."/>
            <person name="Macchietto M."/>
            <person name="Millas R."/>
            <person name="McGilp L."/>
            <person name="Shao M."/>
            <person name="Duquette J."/>
            <person name="Hirsch C.N."/>
            <person name="Kimball J."/>
        </authorList>
    </citation>
    <scope>NUCLEOTIDE SEQUENCE</scope>
    <source>
        <tissue evidence="1">Fresh leaf tissue</tissue>
    </source>
</reference>
<name>A0A8J5RCB3_ZIZPA</name>
<evidence type="ECO:0000313" key="1">
    <source>
        <dbReference type="EMBL" id="KAG8047338.1"/>
    </source>
</evidence>
<evidence type="ECO:0000313" key="2">
    <source>
        <dbReference type="Proteomes" id="UP000729402"/>
    </source>
</evidence>